<dbReference type="Proteomes" id="UP000070371">
    <property type="component" value="Chromosome"/>
</dbReference>
<name>A0A126UVZ2_9RHOB</name>
<dbReference type="AlphaFoldDB" id="A0A126UVZ2"/>
<proteinExistence type="predicted"/>
<protein>
    <recommendedName>
        <fullName evidence="5">Translocation and assembly module TamB C-terminal domain-containing protein</fullName>
    </recommendedName>
</protein>
<dbReference type="PANTHER" id="PTHR36985">
    <property type="entry name" value="TRANSLOCATION AND ASSEMBLY MODULE SUBUNIT TAMB"/>
    <property type="match status" value="1"/>
</dbReference>
<evidence type="ECO:0000256" key="4">
    <source>
        <dbReference type="ARBA" id="ARBA00023136"/>
    </source>
</evidence>
<dbReference type="STRING" id="1579316.RC74_00090"/>
<dbReference type="GO" id="GO:0005886">
    <property type="term" value="C:plasma membrane"/>
    <property type="evidence" value="ECO:0007669"/>
    <property type="project" value="InterPro"/>
</dbReference>
<evidence type="ECO:0000313" key="6">
    <source>
        <dbReference type="EMBL" id="AML49895.1"/>
    </source>
</evidence>
<dbReference type="PANTHER" id="PTHR36985:SF1">
    <property type="entry name" value="TRANSLOCATION AND ASSEMBLY MODULE SUBUNIT TAMB"/>
    <property type="match status" value="1"/>
</dbReference>
<evidence type="ECO:0000259" key="5">
    <source>
        <dbReference type="Pfam" id="PF04357"/>
    </source>
</evidence>
<keyword evidence="7" id="KW-1185">Reference proteome</keyword>
<evidence type="ECO:0000256" key="2">
    <source>
        <dbReference type="ARBA" id="ARBA00022692"/>
    </source>
</evidence>
<dbReference type="InterPro" id="IPR007452">
    <property type="entry name" value="TamB_C"/>
</dbReference>
<dbReference type="KEGG" id="hat:RC74_00090"/>
<evidence type="ECO:0000256" key="3">
    <source>
        <dbReference type="ARBA" id="ARBA00022989"/>
    </source>
</evidence>
<comment type="subcellular location">
    <subcellularLocation>
        <location evidence="1">Membrane</location>
        <topology evidence="1">Single-pass membrane protein</topology>
    </subcellularLocation>
</comment>
<keyword evidence="2" id="KW-0812">Transmembrane</keyword>
<reference evidence="6 7" key="1">
    <citation type="submission" date="2016-02" db="EMBL/GenBank/DDBJ databases">
        <title>Complete genome sequence of Halocynthiibacter arcticus PAMC 20958t from arctic marine sediment.</title>
        <authorList>
            <person name="Lee Y.M."/>
            <person name="Baek K."/>
            <person name="Lee H.K."/>
            <person name="Shin S.C."/>
        </authorList>
    </citation>
    <scope>NUCLEOTIDE SEQUENCE [LARGE SCALE GENOMIC DNA]</scope>
    <source>
        <strain evidence="6">PAMC 20958</strain>
    </source>
</reference>
<keyword evidence="4" id="KW-0472">Membrane</keyword>
<accession>A0A126UVZ2</accession>
<dbReference type="GO" id="GO:0097347">
    <property type="term" value="C:TAM protein secretion complex"/>
    <property type="evidence" value="ECO:0007669"/>
    <property type="project" value="TreeGrafter"/>
</dbReference>
<sequence>MAVGISQADALIAGVGNIYLDAARDSEGSTLRAFKITTPELSLDAHADVDADDGTFVYEAKLRDLALILPQYPGGVTLEGTANLSADGVVLDTSMTGPLATTAKVSGLVTGPNANMSIQAHLGNLGAIVAALPGSVDLDGTLKKQGADWHVSTNVNGSMGISAKAEGLVLEDQSLDMKVSGNAPLGLAGPFITPRTLSGTAQFDLAIKGVPSLNAVSGQVTISNSEVVAPNFQLALKDLGAQVTLNNSSVNIDAKANVSSGGSLTVQGGMSLVGGYEANLALALQAIQLSDPALYSTSVNGNVAVNGPLLGGALISGLIDIGVTEITVPAGSIASVTSIPQMDHIGASAAVRATLERAGLDKKPEKTGASGNSGGPVYPLDVTISAPRQIFIRGRGIDAELGGKIRLTGTTANIVSVGAFELQRGRINILERRFALTDGEILLEGSLDPRLNLRATTTIPDGEASIVVGGFLSEPEITFESSPEAPEDQVLALIFFGVPFDEMTAFQSLQLASAVATLTGRGGTGVIGRLRENLPVDDFELDSNSDGVATVSVGKHLSENVYSNVEVSAQGDTEISLNFDLTKKLTAKGTTGNDGNSSIGIFFNTDY</sequence>
<organism evidence="6 7">
    <name type="scientific">Falsihalocynthiibacter arcticus</name>
    <dbReference type="NCBI Taxonomy" id="1579316"/>
    <lineage>
        <taxon>Bacteria</taxon>
        <taxon>Pseudomonadati</taxon>
        <taxon>Pseudomonadota</taxon>
        <taxon>Alphaproteobacteria</taxon>
        <taxon>Rhodobacterales</taxon>
        <taxon>Roseobacteraceae</taxon>
        <taxon>Falsihalocynthiibacter</taxon>
    </lineage>
</organism>
<evidence type="ECO:0000313" key="7">
    <source>
        <dbReference type="Proteomes" id="UP000070371"/>
    </source>
</evidence>
<evidence type="ECO:0000256" key="1">
    <source>
        <dbReference type="ARBA" id="ARBA00004167"/>
    </source>
</evidence>
<feature type="domain" description="Translocation and assembly module TamB C-terminal" evidence="5">
    <location>
        <begin position="255"/>
        <end position="607"/>
    </location>
</feature>
<gene>
    <name evidence="6" type="ORF">RC74_00090</name>
</gene>
<dbReference type="Pfam" id="PF04357">
    <property type="entry name" value="TamB"/>
    <property type="match status" value="1"/>
</dbReference>
<dbReference type="GO" id="GO:0009306">
    <property type="term" value="P:protein secretion"/>
    <property type="evidence" value="ECO:0007669"/>
    <property type="project" value="InterPro"/>
</dbReference>
<dbReference type="EMBL" id="CP014327">
    <property type="protein sequence ID" value="AML49895.1"/>
    <property type="molecule type" value="Genomic_DNA"/>
</dbReference>
<keyword evidence="3" id="KW-1133">Transmembrane helix</keyword>